<dbReference type="InterPro" id="IPR002509">
    <property type="entry name" value="NODB_dom"/>
</dbReference>
<dbReference type="SUPFAM" id="SSF88713">
    <property type="entry name" value="Glycoside hydrolase/deacetylase"/>
    <property type="match status" value="1"/>
</dbReference>
<dbReference type="PANTHER" id="PTHR10587">
    <property type="entry name" value="GLYCOSYL TRANSFERASE-RELATED"/>
    <property type="match status" value="1"/>
</dbReference>
<evidence type="ECO:0000256" key="1">
    <source>
        <dbReference type="ARBA" id="ARBA00022723"/>
    </source>
</evidence>
<feature type="domain" description="NodB homology" evidence="5">
    <location>
        <begin position="56"/>
        <end position="239"/>
    </location>
</feature>
<feature type="signal peptide" evidence="4">
    <location>
        <begin position="1"/>
        <end position="28"/>
    </location>
</feature>
<dbReference type="GO" id="GO:0016020">
    <property type="term" value="C:membrane"/>
    <property type="evidence" value="ECO:0007669"/>
    <property type="project" value="TreeGrafter"/>
</dbReference>
<keyword evidence="2" id="KW-0378">Hydrolase</keyword>
<feature type="compositionally biased region" description="Polar residues" evidence="3">
    <location>
        <begin position="25"/>
        <end position="41"/>
    </location>
</feature>
<dbReference type="CDD" id="cd10917">
    <property type="entry name" value="CE4_NodB_like_6s_7s"/>
    <property type="match status" value="1"/>
</dbReference>
<comment type="caution">
    <text evidence="6">The sequence shown here is derived from an EMBL/GenBank/DDBJ whole genome shotgun (WGS) entry which is preliminary data.</text>
</comment>
<evidence type="ECO:0000313" key="7">
    <source>
        <dbReference type="Proteomes" id="UP000253426"/>
    </source>
</evidence>
<keyword evidence="7" id="KW-1185">Reference proteome</keyword>
<dbReference type="GO" id="GO:0005975">
    <property type="term" value="P:carbohydrate metabolic process"/>
    <property type="evidence" value="ECO:0007669"/>
    <property type="project" value="InterPro"/>
</dbReference>
<name>A0A366H8R4_9BACT</name>
<feature type="chain" id="PRO_5017008205" evidence="4">
    <location>
        <begin position="29"/>
        <end position="277"/>
    </location>
</feature>
<dbReference type="PANTHER" id="PTHR10587:SF133">
    <property type="entry name" value="CHITIN DEACETYLASE 1-RELATED"/>
    <property type="match status" value="1"/>
</dbReference>
<dbReference type="EMBL" id="QNRR01000012">
    <property type="protein sequence ID" value="RBP38159.1"/>
    <property type="molecule type" value="Genomic_DNA"/>
</dbReference>
<evidence type="ECO:0000256" key="4">
    <source>
        <dbReference type="SAM" id="SignalP"/>
    </source>
</evidence>
<keyword evidence="4" id="KW-0732">Signal</keyword>
<sequence>MKPITLRKSAACLLATSLVMWLPNSSGQQQKPQTTGDETLPQSPPAELARGPQNLRQIALTFDAEGDDTGLEDLLRMLERERVSSTFFLTGRWAFEHLSLARMIAAQGHIIGNHSWDHRDLTGAEDWQVCEELVRTDDRFVGWFGRQYLPLFRAPYGEVNKRVLRQAQKLGFFSIRWTVDTLDAVEGRKLATFIEGRVLGKSDEELQGAIILMHVGYPETVEALPVIIHNLRERGFEFVTIPEWIPELQRRTLAGTSSPGSPVSPVTISPDASPDCD</sequence>
<dbReference type="Gene3D" id="3.20.20.370">
    <property type="entry name" value="Glycoside hydrolase/deacetylase"/>
    <property type="match status" value="1"/>
</dbReference>
<feature type="region of interest" description="Disordered" evidence="3">
    <location>
        <begin position="25"/>
        <end position="50"/>
    </location>
</feature>
<dbReference type="Proteomes" id="UP000253426">
    <property type="component" value="Unassembled WGS sequence"/>
</dbReference>
<evidence type="ECO:0000256" key="2">
    <source>
        <dbReference type="ARBA" id="ARBA00022801"/>
    </source>
</evidence>
<evidence type="ECO:0000259" key="5">
    <source>
        <dbReference type="PROSITE" id="PS51677"/>
    </source>
</evidence>
<reference evidence="6 7" key="1">
    <citation type="submission" date="2018-06" db="EMBL/GenBank/DDBJ databases">
        <title>Genomic Encyclopedia of Type Strains, Phase IV (KMG-IV): sequencing the most valuable type-strain genomes for metagenomic binning, comparative biology and taxonomic classification.</title>
        <authorList>
            <person name="Goeker M."/>
        </authorList>
    </citation>
    <scope>NUCLEOTIDE SEQUENCE [LARGE SCALE GENOMIC DNA]</scope>
    <source>
        <strain evidence="6 7">DSM 25532</strain>
    </source>
</reference>
<evidence type="ECO:0000256" key="3">
    <source>
        <dbReference type="SAM" id="MobiDB-lite"/>
    </source>
</evidence>
<dbReference type="InterPro" id="IPR011330">
    <property type="entry name" value="Glyco_hydro/deAcase_b/a-brl"/>
</dbReference>
<organism evidence="6 7">
    <name type="scientific">Roseimicrobium gellanilyticum</name>
    <dbReference type="NCBI Taxonomy" id="748857"/>
    <lineage>
        <taxon>Bacteria</taxon>
        <taxon>Pseudomonadati</taxon>
        <taxon>Verrucomicrobiota</taxon>
        <taxon>Verrucomicrobiia</taxon>
        <taxon>Verrucomicrobiales</taxon>
        <taxon>Verrucomicrobiaceae</taxon>
        <taxon>Roseimicrobium</taxon>
    </lineage>
</organism>
<dbReference type="OrthoDB" id="9814083at2"/>
<evidence type="ECO:0000313" key="6">
    <source>
        <dbReference type="EMBL" id="RBP38159.1"/>
    </source>
</evidence>
<dbReference type="Pfam" id="PF01522">
    <property type="entry name" value="Polysacc_deac_1"/>
    <property type="match status" value="1"/>
</dbReference>
<dbReference type="InterPro" id="IPR050248">
    <property type="entry name" value="Polysacc_deacetylase_ArnD"/>
</dbReference>
<protein>
    <submittedName>
        <fullName evidence="6">Peptidoglycan/xylan/chitin deacetylase (PgdA/CDA1 family)</fullName>
    </submittedName>
</protein>
<keyword evidence="1" id="KW-0479">Metal-binding</keyword>
<gene>
    <name evidence="6" type="ORF">DES53_112157</name>
</gene>
<dbReference type="AlphaFoldDB" id="A0A366H8R4"/>
<accession>A0A366H8R4</accession>
<dbReference type="PROSITE" id="PS51677">
    <property type="entry name" value="NODB"/>
    <property type="match status" value="1"/>
</dbReference>
<dbReference type="GO" id="GO:0016810">
    <property type="term" value="F:hydrolase activity, acting on carbon-nitrogen (but not peptide) bonds"/>
    <property type="evidence" value="ECO:0007669"/>
    <property type="project" value="InterPro"/>
</dbReference>
<feature type="region of interest" description="Disordered" evidence="3">
    <location>
        <begin position="254"/>
        <end position="277"/>
    </location>
</feature>
<dbReference type="GO" id="GO:0046872">
    <property type="term" value="F:metal ion binding"/>
    <property type="evidence" value="ECO:0007669"/>
    <property type="project" value="UniProtKB-KW"/>
</dbReference>
<proteinExistence type="predicted"/>
<feature type="compositionally biased region" description="Low complexity" evidence="3">
    <location>
        <begin position="255"/>
        <end position="270"/>
    </location>
</feature>